<evidence type="ECO:0000313" key="1">
    <source>
        <dbReference type="EMBL" id="CEM46063.1"/>
    </source>
</evidence>
<dbReference type="VEuPathDB" id="CryptoDB:Cvel_29759"/>
<accession>A0A0G4HP61</accession>
<dbReference type="InterPro" id="IPR043502">
    <property type="entry name" value="DNA/RNA_pol_sf"/>
</dbReference>
<name>A0A0G4HP61_9ALVE</name>
<dbReference type="AlphaFoldDB" id="A0A0G4HP61"/>
<protein>
    <recommendedName>
        <fullName evidence="2">Reverse transcriptase Ty1/copia-type domain-containing protein</fullName>
    </recommendedName>
</protein>
<reference evidence="1" key="1">
    <citation type="submission" date="2014-11" db="EMBL/GenBank/DDBJ databases">
        <authorList>
            <person name="Otto D Thomas"/>
            <person name="Naeem Raeece"/>
        </authorList>
    </citation>
    <scope>NUCLEOTIDE SEQUENCE</scope>
</reference>
<gene>
    <name evidence="1" type="ORF">Cvel_29759</name>
</gene>
<dbReference type="PhylomeDB" id="A0A0G4HP61"/>
<dbReference type="SUPFAM" id="SSF56672">
    <property type="entry name" value="DNA/RNA polymerases"/>
    <property type="match status" value="1"/>
</dbReference>
<organism evidence="1">
    <name type="scientific">Chromera velia CCMP2878</name>
    <dbReference type="NCBI Taxonomy" id="1169474"/>
    <lineage>
        <taxon>Eukaryota</taxon>
        <taxon>Sar</taxon>
        <taxon>Alveolata</taxon>
        <taxon>Colpodellida</taxon>
        <taxon>Chromeraceae</taxon>
        <taxon>Chromera</taxon>
    </lineage>
</organism>
<dbReference type="EMBL" id="CDMZ01003356">
    <property type="protein sequence ID" value="CEM46063.1"/>
    <property type="molecule type" value="Genomic_DNA"/>
</dbReference>
<sequence>MKDAVWLRLLSDLPVEVYPGLRAGVFVRIQRAVYGLKDAPKVYTSYFKKKVSSLGWTEIAESILVRKNKKGEIVALLVMHIDDLFIFSPSVDEDVKQIQELFNTDQLKRMDNGELHSYMGMSMRLGEMLLDQSTYIEGMVKGVSEEEKKPLTEKDLLLLETAETDMSLQEQQQKNVGCLGWAVKTQPSLSFLFSHLSRFNSRPSRESVLTSEKAL</sequence>
<evidence type="ECO:0008006" key="2">
    <source>
        <dbReference type="Google" id="ProtNLM"/>
    </source>
</evidence>
<proteinExistence type="predicted"/>